<dbReference type="Pfam" id="PF16248">
    <property type="entry name" value="DUF4905"/>
    <property type="match status" value="1"/>
</dbReference>
<reference evidence="1 2" key="1">
    <citation type="submission" date="2020-04" db="EMBL/GenBank/DDBJ databases">
        <title>Genome sequencing of novel species.</title>
        <authorList>
            <person name="Heo J."/>
            <person name="Kim S.-J."/>
            <person name="Kim J.-S."/>
            <person name="Hong S.-B."/>
            <person name="Kwon S.-W."/>
        </authorList>
    </citation>
    <scope>NUCLEOTIDE SEQUENCE [LARGE SCALE GENOMIC DNA]</scope>
    <source>
        <strain evidence="1 2">F39-2</strain>
    </source>
</reference>
<dbReference type="Proteomes" id="UP000503278">
    <property type="component" value="Chromosome"/>
</dbReference>
<sequence>MPLLQLVIAEHFDGQVWRMEIDPINHILFAEIRMIADRNVNFAAINLNNGETYFKNYTVDERWLTGIEAAFDGVLLLHFYQTENGPTHKGLAAIEASTGNLLWSNFNLSFDHLSINGPVLFDSRLHPPKYNLADIKNGTQIRTYQPSIDTELVQPLLLPQIITIPNNLPPLPAEPYGNNVHYLEYNNLRIVSLHALRAGTLVQYLYIISGNKLIFEDILNTNIQKLQPEAFVMYQNKLVYIKDRSEIKVLNL</sequence>
<dbReference type="RefSeq" id="WP_169610224.1">
    <property type="nucleotide sequence ID" value="NZ_CP051682.1"/>
</dbReference>
<keyword evidence="2" id="KW-1185">Reference proteome</keyword>
<evidence type="ECO:0000313" key="1">
    <source>
        <dbReference type="EMBL" id="QJD97763.1"/>
    </source>
</evidence>
<evidence type="ECO:0000313" key="2">
    <source>
        <dbReference type="Proteomes" id="UP000503278"/>
    </source>
</evidence>
<protein>
    <submittedName>
        <fullName evidence="1">DUF4905 domain-containing protein</fullName>
    </submittedName>
</protein>
<accession>A0A7L5EA32</accession>
<name>A0A7L5EA32_9SPHI</name>
<dbReference type="KEGG" id="mrob:HH214_18725"/>
<gene>
    <name evidence="1" type="ORF">HH214_18725</name>
</gene>
<dbReference type="AlphaFoldDB" id="A0A7L5EA32"/>
<dbReference type="EMBL" id="CP051682">
    <property type="protein sequence ID" value="QJD97763.1"/>
    <property type="molecule type" value="Genomic_DNA"/>
</dbReference>
<proteinExistence type="predicted"/>
<organism evidence="1 2">
    <name type="scientific">Mucilaginibacter robiniae</name>
    <dbReference type="NCBI Taxonomy" id="2728022"/>
    <lineage>
        <taxon>Bacteria</taxon>
        <taxon>Pseudomonadati</taxon>
        <taxon>Bacteroidota</taxon>
        <taxon>Sphingobacteriia</taxon>
        <taxon>Sphingobacteriales</taxon>
        <taxon>Sphingobacteriaceae</taxon>
        <taxon>Mucilaginibacter</taxon>
    </lineage>
</organism>
<dbReference type="InterPro" id="IPR032595">
    <property type="entry name" value="DUF4905"/>
</dbReference>